<dbReference type="eggNOG" id="ENOG5032XHS">
    <property type="taxonomic scope" value="Bacteria"/>
</dbReference>
<evidence type="ECO:0000313" key="3">
    <source>
        <dbReference type="EMBL" id="ADN60138.1"/>
    </source>
</evidence>
<dbReference type="STRING" id="640512.BC1003_4202"/>
<dbReference type="KEGG" id="bgf:BC1003_4202"/>
<evidence type="ECO:0000256" key="2">
    <source>
        <dbReference type="SAM" id="SignalP"/>
    </source>
</evidence>
<evidence type="ECO:0008006" key="4">
    <source>
        <dbReference type="Google" id="ProtNLM"/>
    </source>
</evidence>
<dbReference type="AlphaFoldDB" id="E1TEA9"/>
<organism evidence="3">
    <name type="scientific">Burkholderia sp. (strain CCGE1003)</name>
    <dbReference type="NCBI Taxonomy" id="640512"/>
    <lineage>
        <taxon>Bacteria</taxon>
        <taxon>Pseudomonadati</taxon>
        <taxon>Pseudomonadota</taxon>
        <taxon>Betaproteobacteria</taxon>
        <taxon>Burkholderiales</taxon>
        <taxon>Burkholderiaceae</taxon>
        <taxon>Burkholderia</taxon>
    </lineage>
</organism>
<sequence length="346" mass="36570">MTFSEDTIRSCPIATLRLVPVCLLALAPYAHAGWTIVQTAAPVTTIHESSVYRAGSGQRLAQDDIVETPASSNGIVQMQDETGNVLALGGDTSVLLARDGRVALLRGWLKVQLACTAARCVVPVVDTERMRVTPAERSALVIAASTPAYGDANAVFCESGSAKLVTPGKPHGKPAQTAISTHEFARLSKANAGITVSARLDPAFVAAMPLAFRDALRPLALPPAPVPAAPAAPAVPRAASASAPDSRPVTYSDVSDWLHSTLAVRTEPGTRFTQRFGARLSDPAFRSDIRQNLRDLPDWRPLLQPPIKPLMKPLVNPLTPRQLAPARWSGTAAPASPSSASVWARP</sequence>
<accession>E1TEA9</accession>
<proteinExistence type="predicted"/>
<feature type="signal peptide" evidence="2">
    <location>
        <begin position="1"/>
        <end position="32"/>
    </location>
</feature>
<feature type="compositionally biased region" description="Low complexity" evidence="1">
    <location>
        <begin position="332"/>
        <end position="346"/>
    </location>
</feature>
<keyword evidence="2" id="KW-0732">Signal</keyword>
<evidence type="ECO:0000256" key="1">
    <source>
        <dbReference type="SAM" id="MobiDB-lite"/>
    </source>
</evidence>
<name>E1TEA9_BURSG</name>
<feature type="chain" id="PRO_5003152155" description="FecR protein domain-containing protein" evidence="2">
    <location>
        <begin position="33"/>
        <end position="346"/>
    </location>
</feature>
<reference evidence="3" key="1">
    <citation type="submission" date="2010-09" db="EMBL/GenBank/DDBJ databases">
        <title>Complete sequence of chromosome2 of Burkholderia sp. CCGE1003.</title>
        <authorList>
            <consortium name="US DOE Joint Genome Institute"/>
            <person name="Lucas S."/>
            <person name="Copeland A."/>
            <person name="Lapidus A."/>
            <person name="Cheng J.-F."/>
            <person name="Bruce D."/>
            <person name="Goodwin L."/>
            <person name="Pitluck S."/>
            <person name="Daligault H."/>
            <person name="Davenport K."/>
            <person name="Detter J.C."/>
            <person name="Han C."/>
            <person name="Tapia R."/>
            <person name="Land M."/>
            <person name="Hauser L."/>
            <person name="Jeffries C."/>
            <person name="Kyrpides N."/>
            <person name="Ivanova N."/>
            <person name="Ovchinnikova G."/>
            <person name="Martinez-Romero E."/>
            <person name="Rogel M.A."/>
            <person name="Auchtung J."/>
            <person name="Tiedje J.M."/>
            <person name="Woyke T."/>
        </authorList>
    </citation>
    <scope>NUCLEOTIDE SEQUENCE</scope>
    <source>
        <strain evidence="3">CCGE1003</strain>
    </source>
</reference>
<protein>
    <recommendedName>
        <fullName evidence="4">FecR protein domain-containing protein</fullName>
    </recommendedName>
</protein>
<feature type="region of interest" description="Disordered" evidence="1">
    <location>
        <begin position="325"/>
        <end position="346"/>
    </location>
</feature>
<dbReference type="EMBL" id="CP002218">
    <property type="protein sequence ID" value="ADN60138.1"/>
    <property type="molecule type" value="Genomic_DNA"/>
</dbReference>
<gene>
    <name evidence="3" type="ordered locus">BC1003_4202</name>
</gene>
<dbReference type="HOGENOM" id="CLU_999931_0_0_4"/>